<feature type="transmembrane region" description="Helical" evidence="1">
    <location>
        <begin position="96"/>
        <end position="113"/>
    </location>
</feature>
<evidence type="ECO:0000259" key="2">
    <source>
        <dbReference type="Pfam" id="PF04892"/>
    </source>
</evidence>
<dbReference type="PANTHER" id="PTHR28008:SF1">
    <property type="entry name" value="DOMAIN PROTEIN, PUTATIVE (AFU_ORTHOLOGUE AFUA_3G10980)-RELATED"/>
    <property type="match status" value="1"/>
</dbReference>
<feature type="transmembrane region" description="Helical" evidence="1">
    <location>
        <begin position="65"/>
        <end position="84"/>
    </location>
</feature>
<feature type="domain" description="VanZ-like" evidence="2">
    <location>
        <begin position="26"/>
        <end position="113"/>
    </location>
</feature>
<feature type="transmembrane region" description="Helical" evidence="1">
    <location>
        <begin position="38"/>
        <end position="58"/>
    </location>
</feature>
<sequence>MERNFILALIWTLFIAVSSLISSDKISDVQITINDKIIHFLFYFLFVLLWSFALNNSISKLKIDLAILFSAVFYGIIMEVLQSIFTSTRQADLYDVIANSIGAVTGLVLFRLIRKS</sequence>
<comment type="caution">
    <text evidence="3">The sequence shown here is derived from an EMBL/GenBank/DDBJ whole genome shotgun (WGS) entry which is preliminary data.</text>
</comment>
<dbReference type="NCBIfam" id="NF037970">
    <property type="entry name" value="vanZ_1"/>
    <property type="match status" value="1"/>
</dbReference>
<protein>
    <submittedName>
        <fullName evidence="3">VanZ family protein</fullName>
    </submittedName>
</protein>
<dbReference type="Proteomes" id="UP001203342">
    <property type="component" value="Unassembled WGS sequence"/>
</dbReference>
<reference evidence="3 4" key="1">
    <citation type="submission" date="2022-05" db="EMBL/GenBank/DDBJ databases">
        <title>Flavobacterium sp., isolated from activated sludge.</title>
        <authorList>
            <person name="Ran Q."/>
        </authorList>
    </citation>
    <scope>NUCLEOTIDE SEQUENCE [LARGE SCALE GENOMIC DNA]</scope>
    <source>
        <strain evidence="3 4">HXWNR69</strain>
    </source>
</reference>
<accession>A0ABT0TDA1</accession>
<keyword evidence="4" id="KW-1185">Reference proteome</keyword>
<keyword evidence="1" id="KW-0472">Membrane</keyword>
<dbReference type="RefSeq" id="WP_250579466.1">
    <property type="nucleotide sequence ID" value="NZ_JAMLJN010000001.1"/>
</dbReference>
<name>A0ABT0TDA1_9FLAO</name>
<evidence type="ECO:0000313" key="3">
    <source>
        <dbReference type="EMBL" id="MCL9768941.1"/>
    </source>
</evidence>
<organism evidence="3 4">
    <name type="scientific">Flavobacterium fragile</name>
    <dbReference type="NCBI Taxonomy" id="2949085"/>
    <lineage>
        <taxon>Bacteria</taxon>
        <taxon>Pseudomonadati</taxon>
        <taxon>Bacteroidota</taxon>
        <taxon>Flavobacteriia</taxon>
        <taxon>Flavobacteriales</taxon>
        <taxon>Flavobacteriaceae</taxon>
        <taxon>Flavobacterium</taxon>
    </lineage>
</organism>
<dbReference type="EMBL" id="JAMLJN010000001">
    <property type="protein sequence ID" value="MCL9768941.1"/>
    <property type="molecule type" value="Genomic_DNA"/>
</dbReference>
<keyword evidence="1" id="KW-0812">Transmembrane</keyword>
<keyword evidence="1" id="KW-1133">Transmembrane helix</keyword>
<dbReference type="InterPro" id="IPR006976">
    <property type="entry name" value="VanZ-like"/>
</dbReference>
<proteinExistence type="predicted"/>
<evidence type="ECO:0000256" key="1">
    <source>
        <dbReference type="SAM" id="Phobius"/>
    </source>
</evidence>
<evidence type="ECO:0000313" key="4">
    <source>
        <dbReference type="Proteomes" id="UP001203342"/>
    </source>
</evidence>
<dbReference type="Pfam" id="PF04892">
    <property type="entry name" value="VanZ"/>
    <property type="match status" value="1"/>
</dbReference>
<gene>
    <name evidence="3" type="ORF">NAT47_00760</name>
</gene>
<dbReference type="PANTHER" id="PTHR28008">
    <property type="entry name" value="DOMAIN PROTEIN, PUTATIVE (AFU_ORTHOLOGUE AFUA_3G10980)-RELATED"/>
    <property type="match status" value="1"/>
</dbReference>